<keyword evidence="4 8" id="KW-0812">Transmembrane</keyword>
<dbReference type="AlphaFoldDB" id="A0A939SAY6"/>
<dbReference type="PROSITE" id="PS50928">
    <property type="entry name" value="ABC_TM1"/>
    <property type="match status" value="1"/>
</dbReference>
<dbReference type="GO" id="GO:0022857">
    <property type="term" value="F:transmembrane transporter activity"/>
    <property type="evidence" value="ECO:0007669"/>
    <property type="project" value="InterPro"/>
</dbReference>
<comment type="caution">
    <text evidence="10">The sequence shown here is derived from an EMBL/GenBank/DDBJ whole genome shotgun (WGS) entry which is preliminary data.</text>
</comment>
<keyword evidence="3" id="KW-1003">Cell membrane</keyword>
<dbReference type="PANTHER" id="PTHR30614">
    <property type="entry name" value="MEMBRANE COMPONENT OF AMINO ACID ABC TRANSPORTER"/>
    <property type="match status" value="1"/>
</dbReference>
<name>A0A939SAY6_9MICO</name>
<reference evidence="10" key="1">
    <citation type="submission" date="2021-03" db="EMBL/GenBank/DDBJ databases">
        <title>Leucobacter chromiisoli sp. nov., isolated from chromium-containing soil of chemical plant.</title>
        <authorList>
            <person name="Xu Z."/>
        </authorList>
    </citation>
    <scope>NUCLEOTIDE SEQUENCE</scope>
    <source>
        <strain evidence="10">S27</strain>
    </source>
</reference>
<evidence type="ECO:0000256" key="1">
    <source>
        <dbReference type="ARBA" id="ARBA00004651"/>
    </source>
</evidence>
<evidence type="ECO:0000313" key="10">
    <source>
        <dbReference type="EMBL" id="MBO1900940.1"/>
    </source>
</evidence>
<keyword evidence="7 8" id="KW-0472">Membrane</keyword>
<keyword evidence="6 8" id="KW-1133">Transmembrane helix</keyword>
<dbReference type="GO" id="GO:0043190">
    <property type="term" value="C:ATP-binding cassette (ABC) transporter complex"/>
    <property type="evidence" value="ECO:0007669"/>
    <property type="project" value="InterPro"/>
</dbReference>
<dbReference type="NCBIfam" id="TIGR01726">
    <property type="entry name" value="HEQRo_perm_3TM"/>
    <property type="match status" value="1"/>
</dbReference>
<dbReference type="InterPro" id="IPR035906">
    <property type="entry name" value="MetI-like_sf"/>
</dbReference>
<feature type="transmembrane region" description="Helical" evidence="8">
    <location>
        <begin position="130"/>
        <end position="152"/>
    </location>
</feature>
<evidence type="ECO:0000256" key="6">
    <source>
        <dbReference type="ARBA" id="ARBA00022989"/>
    </source>
</evidence>
<evidence type="ECO:0000256" key="8">
    <source>
        <dbReference type="RuleBase" id="RU363032"/>
    </source>
</evidence>
<dbReference type="Proteomes" id="UP000664382">
    <property type="component" value="Unassembled WGS sequence"/>
</dbReference>
<evidence type="ECO:0000259" key="9">
    <source>
        <dbReference type="PROSITE" id="PS50928"/>
    </source>
</evidence>
<dbReference type="InterPro" id="IPR043429">
    <property type="entry name" value="ArtM/GltK/GlnP/TcyL/YhdX-like"/>
</dbReference>
<evidence type="ECO:0000256" key="7">
    <source>
        <dbReference type="ARBA" id="ARBA00023136"/>
    </source>
</evidence>
<comment type="similarity">
    <text evidence="8">Belongs to the binding-protein-dependent transport system permease family.</text>
</comment>
<gene>
    <name evidence="10" type="ORF">J4H92_03130</name>
</gene>
<feature type="transmembrane region" description="Helical" evidence="8">
    <location>
        <begin position="6"/>
        <end position="39"/>
    </location>
</feature>
<keyword evidence="11" id="KW-1185">Reference proteome</keyword>
<dbReference type="SUPFAM" id="SSF161098">
    <property type="entry name" value="MetI-like"/>
    <property type="match status" value="1"/>
</dbReference>
<sequence length="215" mass="22770">MSPSEIFTSIAAGVPLTVLISVSAFAFGALLAVPGALALEARSRWLRYPVRAVVDLVRSVPILVWLFILYFGVSIGRFHFAPLPAAVLVLGIVAAAYLSEVCRTALAAVPDGQREAARSLGLGPIDRFRFVVAPQMVRVALPSAATFALTLLKDSSIPSVIGVTEIAYFTTQANRTAGAGLDAYLVAVLLYLVLSIPVAVAARGAERALRKRVRP</sequence>
<dbReference type="CDD" id="cd06261">
    <property type="entry name" value="TM_PBP2"/>
    <property type="match status" value="1"/>
</dbReference>
<dbReference type="Gene3D" id="1.10.3720.10">
    <property type="entry name" value="MetI-like"/>
    <property type="match status" value="1"/>
</dbReference>
<keyword evidence="5" id="KW-0029">Amino-acid transport</keyword>
<evidence type="ECO:0000256" key="5">
    <source>
        <dbReference type="ARBA" id="ARBA00022970"/>
    </source>
</evidence>
<feature type="transmembrane region" description="Helical" evidence="8">
    <location>
        <begin position="183"/>
        <end position="202"/>
    </location>
</feature>
<evidence type="ECO:0000256" key="3">
    <source>
        <dbReference type="ARBA" id="ARBA00022475"/>
    </source>
</evidence>
<feature type="transmembrane region" description="Helical" evidence="8">
    <location>
        <begin position="60"/>
        <end position="80"/>
    </location>
</feature>
<dbReference type="RefSeq" id="WP_208095835.1">
    <property type="nucleotide sequence ID" value="NZ_JAGDYM010000004.1"/>
</dbReference>
<comment type="subcellular location">
    <subcellularLocation>
        <location evidence="1 8">Cell membrane</location>
        <topology evidence="1 8">Multi-pass membrane protein</topology>
    </subcellularLocation>
</comment>
<keyword evidence="2 8" id="KW-0813">Transport</keyword>
<dbReference type="InterPro" id="IPR010065">
    <property type="entry name" value="AA_ABC_transptr_permease_3TM"/>
</dbReference>
<dbReference type="PANTHER" id="PTHR30614:SF0">
    <property type="entry name" value="L-CYSTINE TRANSPORT SYSTEM PERMEASE PROTEIN TCYL"/>
    <property type="match status" value="1"/>
</dbReference>
<feature type="domain" description="ABC transmembrane type-1" evidence="9">
    <location>
        <begin position="14"/>
        <end position="202"/>
    </location>
</feature>
<dbReference type="Pfam" id="PF00528">
    <property type="entry name" value="BPD_transp_1"/>
    <property type="match status" value="1"/>
</dbReference>
<protein>
    <submittedName>
        <fullName evidence="10">Amino acid ABC transporter permease</fullName>
    </submittedName>
</protein>
<organism evidence="10 11">
    <name type="scientific">Leucobacter weissii</name>
    <dbReference type="NCBI Taxonomy" id="1983706"/>
    <lineage>
        <taxon>Bacteria</taxon>
        <taxon>Bacillati</taxon>
        <taxon>Actinomycetota</taxon>
        <taxon>Actinomycetes</taxon>
        <taxon>Micrococcales</taxon>
        <taxon>Microbacteriaceae</taxon>
        <taxon>Leucobacter</taxon>
    </lineage>
</organism>
<dbReference type="GO" id="GO:0006865">
    <property type="term" value="P:amino acid transport"/>
    <property type="evidence" value="ECO:0007669"/>
    <property type="project" value="UniProtKB-KW"/>
</dbReference>
<accession>A0A939SAY6</accession>
<evidence type="ECO:0000256" key="4">
    <source>
        <dbReference type="ARBA" id="ARBA00022692"/>
    </source>
</evidence>
<dbReference type="EMBL" id="JAGDYM010000004">
    <property type="protein sequence ID" value="MBO1900940.1"/>
    <property type="molecule type" value="Genomic_DNA"/>
</dbReference>
<evidence type="ECO:0000256" key="2">
    <source>
        <dbReference type="ARBA" id="ARBA00022448"/>
    </source>
</evidence>
<proteinExistence type="inferred from homology"/>
<evidence type="ECO:0000313" key="11">
    <source>
        <dbReference type="Proteomes" id="UP000664382"/>
    </source>
</evidence>
<dbReference type="InterPro" id="IPR000515">
    <property type="entry name" value="MetI-like"/>
</dbReference>
<feature type="transmembrane region" description="Helical" evidence="8">
    <location>
        <begin position="86"/>
        <end position="109"/>
    </location>
</feature>